<feature type="transmembrane region" description="Helical" evidence="1">
    <location>
        <begin position="74"/>
        <end position="95"/>
    </location>
</feature>
<reference evidence="3" key="1">
    <citation type="submission" date="2022-11" db="UniProtKB">
        <authorList>
            <consortium name="WormBaseParasite"/>
        </authorList>
    </citation>
    <scope>IDENTIFICATION</scope>
</reference>
<evidence type="ECO:0000313" key="2">
    <source>
        <dbReference type="Proteomes" id="UP000887574"/>
    </source>
</evidence>
<keyword evidence="1" id="KW-1133">Transmembrane helix</keyword>
<dbReference type="WBParaSite" id="jg6987">
    <property type="protein sequence ID" value="jg6987"/>
    <property type="gene ID" value="jg6987"/>
</dbReference>
<proteinExistence type="predicted"/>
<keyword evidence="1" id="KW-0812">Transmembrane</keyword>
<name>A0A915EJJ7_9BILA</name>
<accession>A0A915EJJ7</accession>
<sequence>MHLSSRGLSLLHSHLWNYLLQPSKQVAWIPLVRPLYCPRPKCPFLVTSKNVRFCSAVREPSYGERDGGSTSTHLLLLGLLTMSIVMYVFLFLYIACS</sequence>
<evidence type="ECO:0000256" key="1">
    <source>
        <dbReference type="SAM" id="Phobius"/>
    </source>
</evidence>
<protein>
    <submittedName>
        <fullName evidence="3">Uncharacterized protein</fullName>
    </submittedName>
</protein>
<organism evidence="2 3">
    <name type="scientific">Ditylenchus dipsaci</name>
    <dbReference type="NCBI Taxonomy" id="166011"/>
    <lineage>
        <taxon>Eukaryota</taxon>
        <taxon>Metazoa</taxon>
        <taxon>Ecdysozoa</taxon>
        <taxon>Nematoda</taxon>
        <taxon>Chromadorea</taxon>
        <taxon>Rhabditida</taxon>
        <taxon>Tylenchina</taxon>
        <taxon>Tylenchomorpha</taxon>
        <taxon>Sphaerularioidea</taxon>
        <taxon>Anguinidae</taxon>
        <taxon>Anguininae</taxon>
        <taxon>Ditylenchus</taxon>
    </lineage>
</organism>
<dbReference type="Proteomes" id="UP000887574">
    <property type="component" value="Unplaced"/>
</dbReference>
<keyword evidence="2" id="KW-1185">Reference proteome</keyword>
<keyword evidence="1" id="KW-0472">Membrane</keyword>
<evidence type="ECO:0000313" key="3">
    <source>
        <dbReference type="WBParaSite" id="jg6987"/>
    </source>
</evidence>
<dbReference type="AlphaFoldDB" id="A0A915EJJ7"/>